<evidence type="ECO:0000256" key="1">
    <source>
        <dbReference type="SAM" id="SignalP"/>
    </source>
</evidence>
<feature type="domain" description="DUF4397" evidence="2">
    <location>
        <begin position="42"/>
        <end position="156"/>
    </location>
</feature>
<keyword evidence="1" id="KW-0732">Signal</keyword>
<keyword evidence="4" id="KW-1185">Reference proteome</keyword>
<dbReference type="Pfam" id="PF14344">
    <property type="entry name" value="DUF4397"/>
    <property type="match status" value="1"/>
</dbReference>
<evidence type="ECO:0000313" key="3">
    <source>
        <dbReference type="EMBL" id="MFD1188583.1"/>
    </source>
</evidence>
<evidence type="ECO:0000313" key="4">
    <source>
        <dbReference type="Proteomes" id="UP001597094"/>
    </source>
</evidence>
<comment type="caution">
    <text evidence="3">The sequence shown here is derived from an EMBL/GenBank/DDBJ whole genome shotgun (WGS) entry which is preliminary data.</text>
</comment>
<accession>A0ABW3SV83</accession>
<sequence length="238" mass="25498">MKNPFKKSIVSKAALLFFSVASFSLTGCIDDEVDPVEPTPVAAVSFYHGSPDAPDLDIQLDSKVINSQPFKYTSFSGYTRLSPAAYRIKFTPVNTATAFVDSSYTFKDGKVYSVFAVNRQADMELLIVQDSTNAPASGNAVLRVVNLSPDAPEINISTKGSTAVTVASDLAFKEITPFAALAGNRYSFEVTSADNNEVLLTISNIDIEAGRAYTLVIRGFATPPAGNTNALAAQFIRN</sequence>
<dbReference type="RefSeq" id="WP_377532440.1">
    <property type="nucleotide sequence ID" value="NZ_JBHTLD010000309.1"/>
</dbReference>
<reference evidence="4" key="1">
    <citation type="journal article" date="2019" name="Int. J. Syst. Evol. Microbiol.">
        <title>The Global Catalogue of Microorganisms (GCM) 10K type strain sequencing project: providing services to taxonomists for standard genome sequencing and annotation.</title>
        <authorList>
            <consortium name="The Broad Institute Genomics Platform"/>
            <consortium name="The Broad Institute Genome Sequencing Center for Infectious Disease"/>
            <person name="Wu L."/>
            <person name="Ma J."/>
        </authorList>
    </citation>
    <scope>NUCLEOTIDE SEQUENCE [LARGE SCALE GENOMIC DNA]</scope>
    <source>
        <strain evidence="4">JCM 31319</strain>
    </source>
</reference>
<protein>
    <submittedName>
        <fullName evidence="3">DUF4397 domain-containing protein</fullName>
    </submittedName>
</protein>
<dbReference type="EMBL" id="JBHTLD010000309">
    <property type="protein sequence ID" value="MFD1188583.1"/>
    <property type="molecule type" value="Genomic_DNA"/>
</dbReference>
<dbReference type="Proteomes" id="UP001597094">
    <property type="component" value="Unassembled WGS sequence"/>
</dbReference>
<gene>
    <name evidence="3" type="ORF">ACFQ2O_20415</name>
</gene>
<evidence type="ECO:0000259" key="2">
    <source>
        <dbReference type="Pfam" id="PF14344"/>
    </source>
</evidence>
<proteinExistence type="predicted"/>
<dbReference type="InterPro" id="IPR025510">
    <property type="entry name" value="DUF4397"/>
</dbReference>
<feature type="signal peptide" evidence="1">
    <location>
        <begin position="1"/>
        <end position="26"/>
    </location>
</feature>
<dbReference type="PROSITE" id="PS51257">
    <property type="entry name" value="PROKAR_LIPOPROTEIN"/>
    <property type="match status" value="1"/>
</dbReference>
<feature type="chain" id="PRO_5045261195" evidence="1">
    <location>
        <begin position="27"/>
        <end position="238"/>
    </location>
</feature>
<organism evidence="3 4">
    <name type="scientific">Pontibacter rugosus</name>
    <dbReference type="NCBI Taxonomy" id="1745966"/>
    <lineage>
        <taxon>Bacteria</taxon>
        <taxon>Pseudomonadati</taxon>
        <taxon>Bacteroidota</taxon>
        <taxon>Cytophagia</taxon>
        <taxon>Cytophagales</taxon>
        <taxon>Hymenobacteraceae</taxon>
        <taxon>Pontibacter</taxon>
    </lineage>
</organism>
<name>A0ABW3SV83_9BACT</name>